<accession>A0A366L276</accession>
<evidence type="ECO:0000313" key="2">
    <source>
        <dbReference type="EMBL" id="RBQ07967.1"/>
    </source>
</evidence>
<evidence type="ECO:0000313" key="3">
    <source>
        <dbReference type="Proteomes" id="UP000252081"/>
    </source>
</evidence>
<keyword evidence="3" id="KW-1185">Reference proteome</keyword>
<dbReference type="Proteomes" id="UP000252081">
    <property type="component" value="Unassembled WGS sequence"/>
</dbReference>
<keyword evidence="1" id="KW-0812">Transmembrane</keyword>
<feature type="transmembrane region" description="Helical" evidence="1">
    <location>
        <begin position="31"/>
        <end position="48"/>
    </location>
</feature>
<evidence type="ECO:0000256" key="1">
    <source>
        <dbReference type="SAM" id="Phobius"/>
    </source>
</evidence>
<reference evidence="2 3" key="1">
    <citation type="submission" date="2018-07" db="EMBL/GenBank/DDBJ databases">
        <title>A draft genome of a endophytic bacteria, a new species of Pedobacter.</title>
        <authorList>
            <person name="Zhang Z.D."/>
            <person name="Chen Z.J."/>
        </authorList>
    </citation>
    <scope>NUCLEOTIDE SEQUENCE [LARGE SCALE GENOMIC DNA]</scope>
    <source>
        <strain evidence="2 3">RS10</strain>
    </source>
</reference>
<keyword evidence="1" id="KW-1133">Transmembrane helix</keyword>
<keyword evidence="1" id="KW-0472">Membrane</keyword>
<feature type="transmembrane region" description="Helical" evidence="1">
    <location>
        <begin position="441"/>
        <end position="459"/>
    </location>
</feature>
<feature type="transmembrane region" description="Helical" evidence="1">
    <location>
        <begin position="218"/>
        <end position="242"/>
    </location>
</feature>
<name>A0A366L276_9SPHI</name>
<dbReference type="Pfam" id="PF12040">
    <property type="entry name" value="DUF3526"/>
    <property type="match status" value="1"/>
</dbReference>
<organism evidence="2 3">
    <name type="scientific">Pedobacter miscanthi</name>
    <dbReference type="NCBI Taxonomy" id="2259170"/>
    <lineage>
        <taxon>Bacteria</taxon>
        <taxon>Pseudomonadati</taxon>
        <taxon>Bacteroidota</taxon>
        <taxon>Sphingobacteriia</taxon>
        <taxon>Sphingobacteriales</taxon>
        <taxon>Sphingobacteriaceae</taxon>
        <taxon>Pedobacter</taxon>
    </lineage>
</organism>
<dbReference type="PANTHER" id="PTHR43471:SF1">
    <property type="entry name" value="ABC TRANSPORTER PERMEASE PROTEIN NOSY-RELATED"/>
    <property type="match status" value="1"/>
</dbReference>
<dbReference type="AlphaFoldDB" id="A0A366L276"/>
<dbReference type="InterPro" id="IPR021913">
    <property type="entry name" value="DUF3526"/>
</dbReference>
<comment type="caution">
    <text evidence="2">The sequence shown here is derived from an EMBL/GenBank/DDBJ whole genome shotgun (WGS) entry which is preliminary data.</text>
</comment>
<feature type="transmembrane region" description="Helical" evidence="1">
    <location>
        <begin position="254"/>
        <end position="274"/>
    </location>
</feature>
<feature type="transmembrane region" description="Helical" evidence="1">
    <location>
        <begin position="143"/>
        <end position="163"/>
    </location>
</feature>
<sequence length="465" mass="53955">MPADGLKRYRNMKQSIYHLEFKLFFRNRSSWIGIFVLLITGFAGLYFGKTFIARQQAVIEKAAVLQKKNTLNNIDHFGKDIGLLFYHNKFSLANSPNQWAAFANGQRDVNPYLISVTMLGLEGQLYDTDINNPVSLLMGNMDLSFVFIFLFPLVIIAFTYNLLSEQQESGVWSLLKAQTEKSFAIVRRKFLIRLLVIVTVTIVLFIVAKLYLALPVDFTFLSVFTLTILYLSFWFALSFFFISLNKSSNFNASALIAVWVLICVVIPASLNLFLSRKYPIPEALQNVINQREGYHEKWDMAKEVTMKPFFEHYPQLKKYPFPQEKTFSWFWYYAMQQMGDDQALESRMAIKHKLESRQDFTHLIALLFPTIQTQLGINKLAGSDLDNHLGFQEAVRKYHEQIRLHFYPAIFQEQGVSTTDIQNYKLEKYVPQQAISVRVNLLSIFVFTTILLGVSILNFRKVNRF</sequence>
<dbReference type="PANTHER" id="PTHR43471">
    <property type="entry name" value="ABC TRANSPORTER PERMEASE"/>
    <property type="match status" value="1"/>
</dbReference>
<protein>
    <submittedName>
        <fullName evidence="2">ABC transporter permease</fullName>
    </submittedName>
</protein>
<proteinExistence type="predicted"/>
<feature type="transmembrane region" description="Helical" evidence="1">
    <location>
        <begin position="190"/>
        <end position="212"/>
    </location>
</feature>
<dbReference type="EMBL" id="QNQU01000007">
    <property type="protein sequence ID" value="RBQ07967.1"/>
    <property type="molecule type" value="Genomic_DNA"/>
</dbReference>
<gene>
    <name evidence="2" type="ORF">DRW42_10265</name>
</gene>